<feature type="domain" description="HTH marR-type" evidence="1">
    <location>
        <begin position="22"/>
        <end position="149"/>
    </location>
</feature>
<dbReference type="OrthoDB" id="8964931at2"/>
<accession>A0A9X4NTG5</accession>
<dbReference type="Gene3D" id="1.10.10.10">
    <property type="entry name" value="Winged helix-like DNA-binding domain superfamily/Winged helix DNA-binding domain"/>
    <property type="match status" value="1"/>
</dbReference>
<dbReference type="Pfam" id="PF12802">
    <property type="entry name" value="MarR_2"/>
    <property type="match status" value="1"/>
</dbReference>
<dbReference type="EMBL" id="AOGK01000011">
    <property type="protein sequence ID" value="MDG5976301.1"/>
    <property type="molecule type" value="Genomic_DNA"/>
</dbReference>
<dbReference type="SMART" id="SM00347">
    <property type="entry name" value="HTH_MARR"/>
    <property type="match status" value="1"/>
</dbReference>
<protein>
    <submittedName>
        <fullName evidence="2">MarR family transcriptional regulator</fullName>
    </submittedName>
</protein>
<name>A0A9X4NTG5_9BURK</name>
<organism evidence="2 3">
    <name type="scientific">Hydrogenophaga taeniospiralis CCUG 15921</name>
    <dbReference type="NCBI Taxonomy" id="1281780"/>
    <lineage>
        <taxon>Bacteria</taxon>
        <taxon>Pseudomonadati</taxon>
        <taxon>Pseudomonadota</taxon>
        <taxon>Betaproteobacteria</taxon>
        <taxon>Burkholderiales</taxon>
        <taxon>Comamonadaceae</taxon>
        <taxon>Hydrogenophaga</taxon>
    </lineage>
</organism>
<reference evidence="2" key="1">
    <citation type="submission" date="2013-01" db="EMBL/GenBank/DDBJ databases">
        <title>Genome draft of Hydrogenophaga taeniospiralis 2K1.</title>
        <authorList>
            <person name="Gomila M."/>
            <person name="Lalucat J."/>
        </authorList>
    </citation>
    <scope>NUCLEOTIDE SEQUENCE</scope>
    <source>
        <strain evidence="2">CCUG 15921</strain>
    </source>
</reference>
<dbReference type="PANTHER" id="PTHR33164:SF105">
    <property type="entry name" value="TRANSCRIPTIONAL REPRESSOR PROTEIN-RELATED"/>
    <property type="match status" value="1"/>
</dbReference>
<dbReference type="SUPFAM" id="SSF46785">
    <property type="entry name" value="Winged helix' DNA-binding domain"/>
    <property type="match status" value="1"/>
</dbReference>
<keyword evidence="3" id="KW-1185">Reference proteome</keyword>
<dbReference type="Proteomes" id="UP001152876">
    <property type="component" value="Unassembled WGS sequence"/>
</dbReference>
<dbReference type="InterPro" id="IPR036388">
    <property type="entry name" value="WH-like_DNA-bd_sf"/>
</dbReference>
<dbReference type="GO" id="GO:0006950">
    <property type="term" value="P:response to stress"/>
    <property type="evidence" value="ECO:0007669"/>
    <property type="project" value="TreeGrafter"/>
</dbReference>
<evidence type="ECO:0000313" key="3">
    <source>
        <dbReference type="Proteomes" id="UP001152876"/>
    </source>
</evidence>
<dbReference type="AlphaFoldDB" id="A0A9X4NTG5"/>
<dbReference type="PANTHER" id="PTHR33164">
    <property type="entry name" value="TRANSCRIPTIONAL REGULATOR, MARR FAMILY"/>
    <property type="match status" value="1"/>
</dbReference>
<dbReference type="GO" id="GO:0003700">
    <property type="term" value="F:DNA-binding transcription factor activity"/>
    <property type="evidence" value="ECO:0007669"/>
    <property type="project" value="InterPro"/>
</dbReference>
<evidence type="ECO:0000313" key="2">
    <source>
        <dbReference type="EMBL" id="MDG5976301.1"/>
    </source>
</evidence>
<sequence>MTPVATASNPAAPEVKPLGCTNLKLRQLTRRVTQHYDQHLALAGLRITQYSLLAHVDKLGPLAPGELARRMDMGASTLTRNLRPLVAAGWVEMGEGADARSRLIRITDTGREVRRLAQRQWKAAQLALNQKLGPATVVALHTLLDQGLAAFHAEPAEEH</sequence>
<gene>
    <name evidence="2" type="ORF">H010_13636</name>
</gene>
<comment type="caution">
    <text evidence="2">The sequence shown here is derived from an EMBL/GenBank/DDBJ whole genome shotgun (WGS) entry which is preliminary data.</text>
</comment>
<evidence type="ECO:0000259" key="1">
    <source>
        <dbReference type="PROSITE" id="PS50995"/>
    </source>
</evidence>
<dbReference type="InterPro" id="IPR000835">
    <property type="entry name" value="HTH_MarR-typ"/>
</dbReference>
<dbReference type="InterPro" id="IPR039422">
    <property type="entry name" value="MarR/SlyA-like"/>
</dbReference>
<proteinExistence type="predicted"/>
<dbReference type="PROSITE" id="PS50995">
    <property type="entry name" value="HTH_MARR_2"/>
    <property type="match status" value="1"/>
</dbReference>
<dbReference type="InterPro" id="IPR036390">
    <property type="entry name" value="WH_DNA-bd_sf"/>
</dbReference>